<protein>
    <submittedName>
        <fullName evidence="1">Uncharacterized protein</fullName>
    </submittedName>
</protein>
<dbReference type="Proteomes" id="UP001500274">
    <property type="component" value="Unassembled WGS sequence"/>
</dbReference>
<evidence type="ECO:0000313" key="2">
    <source>
        <dbReference type="Proteomes" id="UP001500274"/>
    </source>
</evidence>
<evidence type="ECO:0000313" key="1">
    <source>
        <dbReference type="EMBL" id="GAA2583538.1"/>
    </source>
</evidence>
<proteinExistence type="predicted"/>
<organism evidence="1 2">
    <name type="scientific">Microbacterium binotii</name>
    <dbReference type="NCBI Taxonomy" id="462710"/>
    <lineage>
        <taxon>Bacteria</taxon>
        <taxon>Bacillati</taxon>
        <taxon>Actinomycetota</taxon>
        <taxon>Actinomycetes</taxon>
        <taxon>Micrococcales</taxon>
        <taxon>Microbacteriaceae</taxon>
        <taxon>Microbacterium</taxon>
    </lineage>
</organism>
<gene>
    <name evidence="1" type="ORF">GCM10009862_23370</name>
</gene>
<sequence>MEPVTWLLSSGDAAEGFVGLAEQPARTVAEAAAITNAREKRFMGVPIGHAASAAQARCA</sequence>
<keyword evidence="2" id="KW-1185">Reference proteome</keyword>
<dbReference type="EMBL" id="BAAARI010000014">
    <property type="protein sequence ID" value="GAA2583538.1"/>
    <property type="molecule type" value="Genomic_DNA"/>
</dbReference>
<reference evidence="2" key="1">
    <citation type="journal article" date="2019" name="Int. J. Syst. Evol. Microbiol.">
        <title>The Global Catalogue of Microorganisms (GCM) 10K type strain sequencing project: providing services to taxonomists for standard genome sequencing and annotation.</title>
        <authorList>
            <consortium name="The Broad Institute Genomics Platform"/>
            <consortium name="The Broad Institute Genome Sequencing Center for Infectious Disease"/>
            <person name="Wu L."/>
            <person name="Ma J."/>
        </authorList>
    </citation>
    <scope>NUCLEOTIDE SEQUENCE [LARGE SCALE GENOMIC DNA]</scope>
    <source>
        <strain evidence="2">JCM 16365</strain>
    </source>
</reference>
<name>A0ABP6BRZ6_9MICO</name>
<comment type="caution">
    <text evidence="1">The sequence shown here is derived from an EMBL/GenBank/DDBJ whole genome shotgun (WGS) entry which is preliminary data.</text>
</comment>
<accession>A0ABP6BRZ6</accession>